<keyword evidence="6" id="KW-1185">Reference proteome</keyword>
<dbReference type="PROSITE" id="PS51858">
    <property type="entry name" value="PPPDE"/>
    <property type="match status" value="1"/>
</dbReference>
<dbReference type="InterPro" id="IPR008580">
    <property type="entry name" value="PPPDE_dom"/>
</dbReference>
<evidence type="ECO:0000256" key="4">
    <source>
        <dbReference type="SAM" id="MobiDB-lite"/>
    </source>
</evidence>
<evidence type="ECO:0000256" key="2">
    <source>
        <dbReference type="ARBA" id="ARBA00022670"/>
    </source>
</evidence>
<dbReference type="GO" id="GO:0070646">
    <property type="term" value="P:protein modification by small protein removal"/>
    <property type="evidence" value="ECO:0007669"/>
    <property type="project" value="TreeGrafter"/>
</dbReference>
<keyword evidence="2" id="KW-0645">Protease</keyword>
<sequence>MGFPVKLYVYEITNGLARGISMPLLGRQIDGVWHTGITVYDKEYFFGSGGIAYVPLGSFMLGPPTEVVDLGETEIPQELFEEYLNELSETTFEGYKYHLLNHNCNTFSNELAGFLTGNTIPEKITNLPNEVMSTPFGQMLMPFIDSMMMQFNEGIHVHAESANRNIASTSSTTTTASYSTSSNSTIGNQGTIEAKDSITFTTDRDETKDSNKDKKNEGNEQNGSSGNKNEHLDLD</sequence>
<dbReference type="PANTHER" id="PTHR12378">
    <property type="entry name" value="DESUMOYLATING ISOPEPTIDASE"/>
    <property type="match status" value="1"/>
</dbReference>
<keyword evidence="3" id="KW-0378">Hydrolase</keyword>
<protein>
    <submittedName>
        <fullName evidence="7">PPPDE domain-containing protein</fullName>
    </submittedName>
</protein>
<dbReference type="InterPro" id="IPR042266">
    <property type="entry name" value="PPPDE_sf"/>
</dbReference>
<dbReference type="AlphaFoldDB" id="A0A914E1K3"/>
<reference evidence="7" key="1">
    <citation type="submission" date="2022-11" db="UniProtKB">
        <authorList>
            <consortium name="WormBaseParasite"/>
        </authorList>
    </citation>
    <scope>IDENTIFICATION</scope>
</reference>
<organism evidence="6 7">
    <name type="scientific">Acrobeloides nanus</name>
    <dbReference type="NCBI Taxonomy" id="290746"/>
    <lineage>
        <taxon>Eukaryota</taxon>
        <taxon>Metazoa</taxon>
        <taxon>Ecdysozoa</taxon>
        <taxon>Nematoda</taxon>
        <taxon>Chromadorea</taxon>
        <taxon>Rhabditida</taxon>
        <taxon>Tylenchina</taxon>
        <taxon>Cephalobomorpha</taxon>
        <taxon>Cephaloboidea</taxon>
        <taxon>Cephalobidae</taxon>
        <taxon>Acrobeloides</taxon>
    </lineage>
</organism>
<feature type="domain" description="PPPDE" evidence="5">
    <location>
        <begin position="3"/>
        <end position="145"/>
    </location>
</feature>
<feature type="region of interest" description="Disordered" evidence="4">
    <location>
        <begin position="168"/>
        <end position="235"/>
    </location>
</feature>
<evidence type="ECO:0000256" key="3">
    <source>
        <dbReference type="ARBA" id="ARBA00022801"/>
    </source>
</evidence>
<name>A0A914E1K3_9BILA</name>
<dbReference type="PANTHER" id="PTHR12378:SF7">
    <property type="entry name" value="DESUMOYLATING ISOPEPTIDASE 1"/>
    <property type="match status" value="1"/>
</dbReference>
<dbReference type="GO" id="GO:0006508">
    <property type="term" value="P:proteolysis"/>
    <property type="evidence" value="ECO:0007669"/>
    <property type="project" value="UniProtKB-KW"/>
</dbReference>
<dbReference type="WBParaSite" id="ACRNAN_scaffold5272.g7464.t1">
    <property type="protein sequence ID" value="ACRNAN_scaffold5272.g7464.t1"/>
    <property type="gene ID" value="ACRNAN_scaffold5272.g7464"/>
</dbReference>
<feature type="compositionally biased region" description="Low complexity" evidence="4">
    <location>
        <begin position="168"/>
        <end position="185"/>
    </location>
</feature>
<evidence type="ECO:0000313" key="6">
    <source>
        <dbReference type="Proteomes" id="UP000887540"/>
    </source>
</evidence>
<comment type="similarity">
    <text evidence="1">Belongs to the DeSI family.</text>
</comment>
<accession>A0A914E1K3</accession>
<dbReference type="GO" id="GO:0008233">
    <property type="term" value="F:peptidase activity"/>
    <property type="evidence" value="ECO:0007669"/>
    <property type="project" value="UniProtKB-KW"/>
</dbReference>
<dbReference type="Proteomes" id="UP000887540">
    <property type="component" value="Unplaced"/>
</dbReference>
<feature type="compositionally biased region" description="Basic and acidic residues" evidence="4">
    <location>
        <begin position="202"/>
        <end position="218"/>
    </location>
</feature>
<evidence type="ECO:0000256" key="1">
    <source>
        <dbReference type="ARBA" id="ARBA00008140"/>
    </source>
</evidence>
<dbReference type="SMART" id="SM01179">
    <property type="entry name" value="DUF862"/>
    <property type="match status" value="1"/>
</dbReference>
<proteinExistence type="inferred from homology"/>
<evidence type="ECO:0000259" key="5">
    <source>
        <dbReference type="PROSITE" id="PS51858"/>
    </source>
</evidence>
<dbReference type="Gene3D" id="3.90.1720.30">
    <property type="entry name" value="PPPDE domains"/>
    <property type="match status" value="1"/>
</dbReference>
<dbReference type="Pfam" id="PF05903">
    <property type="entry name" value="Peptidase_C97"/>
    <property type="match status" value="1"/>
</dbReference>
<evidence type="ECO:0000313" key="7">
    <source>
        <dbReference type="WBParaSite" id="ACRNAN_scaffold5272.g7464.t1"/>
    </source>
</evidence>